<dbReference type="EMBL" id="DRZC01000055">
    <property type="protein sequence ID" value="HHQ80571.1"/>
    <property type="molecule type" value="Genomic_DNA"/>
</dbReference>
<feature type="domain" description="AAA+ ATPase" evidence="4">
    <location>
        <begin position="5"/>
        <end position="165"/>
    </location>
</feature>
<dbReference type="Pfam" id="PF03266">
    <property type="entry name" value="NTPase_1"/>
    <property type="match status" value="1"/>
</dbReference>
<keyword evidence="2" id="KW-0378">Hydrolase</keyword>
<name>A0A7J3ZKD4_9CREN</name>
<organism evidence="5">
    <name type="scientific">Fervidicoccus fontis</name>
    <dbReference type="NCBI Taxonomy" id="683846"/>
    <lineage>
        <taxon>Archaea</taxon>
        <taxon>Thermoproteota</taxon>
        <taxon>Thermoprotei</taxon>
        <taxon>Fervidicoccales</taxon>
        <taxon>Fervidicoccaceae</taxon>
        <taxon>Fervidicoccus</taxon>
    </lineage>
</organism>
<evidence type="ECO:0000256" key="2">
    <source>
        <dbReference type="ARBA" id="ARBA00022801"/>
    </source>
</evidence>
<evidence type="ECO:0000313" key="5">
    <source>
        <dbReference type="EMBL" id="HHQ80571.1"/>
    </source>
</evidence>
<gene>
    <name evidence="5" type="ORF">ENM78_03855</name>
</gene>
<protein>
    <submittedName>
        <fullName evidence="5">Nucleoside triphosphatase</fullName>
    </submittedName>
</protein>
<evidence type="ECO:0000256" key="1">
    <source>
        <dbReference type="ARBA" id="ARBA00022741"/>
    </source>
</evidence>
<dbReference type="SMART" id="SM00382">
    <property type="entry name" value="AAA"/>
    <property type="match status" value="1"/>
</dbReference>
<evidence type="ECO:0000256" key="3">
    <source>
        <dbReference type="ARBA" id="ARBA00022840"/>
    </source>
</evidence>
<keyword evidence="1" id="KW-0547">Nucleotide-binding</keyword>
<accession>A0A7J3ZKD4</accession>
<dbReference type="InterPro" id="IPR027417">
    <property type="entry name" value="P-loop_NTPase"/>
</dbReference>
<dbReference type="Gene3D" id="3.40.50.300">
    <property type="entry name" value="P-loop containing nucleotide triphosphate hydrolases"/>
    <property type="match status" value="1"/>
</dbReference>
<dbReference type="SUPFAM" id="SSF52540">
    <property type="entry name" value="P-loop containing nucleoside triphosphate hydrolases"/>
    <property type="match status" value="1"/>
</dbReference>
<dbReference type="InterPro" id="IPR003593">
    <property type="entry name" value="AAA+_ATPase"/>
</dbReference>
<dbReference type="GO" id="GO:0017111">
    <property type="term" value="F:ribonucleoside triphosphate phosphatase activity"/>
    <property type="evidence" value="ECO:0007669"/>
    <property type="project" value="InterPro"/>
</dbReference>
<dbReference type="InterPro" id="IPR004948">
    <property type="entry name" value="Nuc-triphosphatase_THEP1"/>
</dbReference>
<reference evidence="5" key="1">
    <citation type="journal article" date="2020" name="mSystems">
        <title>Genome- and Community-Level Interaction Insights into Carbon Utilization and Element Cycling Functions of Hydrothermarchaeota in Hydrothermal Sediment.</title>
        <authorList>
            <person name="Zhou Z."/>
            <person name="Liu Y."/>
            <person name="Xu W."/>
            <person name="Pan J."/>
            <person name="Luo Z.H."/>
            <person name="Li M."/>
        </authorList>
    </citation>
    <scope>NUCLEOTIDE SEQUENCE [LARGE SCALE GENOMIC DNA]</scope>
    <source>
        <strain evidence="5">SpSt-1116</strain>
    </source>
</reference>
<evidence type="ECO:0000259" key="4">
    <source>
        <dbReference type="SMART" id="SM00382"/>
    </source>
</evidence>
<comment type="caution">
    <text evidence="5">The sequence shown here is derived from an EMBL/GenBank/DDBJ whole genome shotgun (WGS) entry which is preliminary data.</text>
</comment>
<dbReference type="AlphaFoldDB" id="A0A7J3ZKD4"/>
<dbReference type="GO" id="GO:0005524">
    <property type="term" value="F:ATP binding"/>
    <property type="evidence" value="ECO:0007669"/>
    <property type="project" value="UniProtKB-KW"/>
</dbReference>
<dbReference type="PANTHER" id="PTHR43146:SF1">
    <property type="entry name" value="CANCER-RELATED NUCLEOSIDE-TRIPHOSPHATASE"/>
    <property type="match status" value="1"/>
</dbReference>
<keyword evidence="3" id="KW-0067">ATP-binding</keyword>
<sequence length="188" mass="21138">MLRERPTKIFITGPPSSGKTTIVMKAVELAKKAGINVKGFFTPELRRHGVRTGFDIQVIDGERIPLARKGVSGWPIKFGSYMINPNASRVFKNILVETLGRCDLLVLDEIGPMELLVEGAREFFIKALEDEGQHVLGVVHRKLRDYDEILYKEISKHKVYSTTVDGPERISSSVEKWIEGMGARIQKS</sequence>
<dbReference type="PANTHER" id="PTHR43146">
    <property type="entry name" value="CANCER-RELATED NUCLEOSIDE-TRIPHOSPHATASE"/>
    <property type="match status" value="1"/>
</dbReference>
<proteinExistence type="predicted"/>